<dbReference type="AlphaFoldDB" id="A0A8E2JNM5"/>
<gene>
    <name evidence="2" type="ORF">AOQ84DRAFT_301859</name>
</gene>
<feature type="domain" description="Heterokaryon incompatibility" evidence="1">
    <location>
        <begin position="12"/>
        <end position="155"/>
    </location>
</feature>
<evidence type="ECO:0000313" key="3">
    <source>
        <dbReference type="Proteomes" id="UP000250140"/>
    </source>
</evidence>
<dbReference type="PANTHER" id="PTHR33112">
    <property type="entry name" value="DOMAIN PROTEIN, PUTATIVE-RELATED"/>
    <property type="match status" value="1"/>
</dbReference>
<sequence length="155" mass="17584">MEFRLHDKFDGFVALSYMWGLQKPLMLLSTNLAELEEEGGLSPFDPRIPRTIKDSMILCERLGEDYLWVDSLCIMQKTPEASDQIKRMDSIYQSAKFTIVAAYGTDSEAGLPGVKPGSRVLEQRMADVRGLKLANVLPQFTYTVDNSLWNTRGWT</sequence>
<dbReference type="InterPro" id="IPR010730">
    <property type="entry name" value="HET"/>
</dbReference>
<protein>
    <submittedName>
        <fullName evidence="2">Heterokaryon incompatibility</fullName>
    </submittedName>
</protein>
<dbReference type="Proteomes" id="UP000250140">
    <property type="component" value="Unassembled WGS sequence"/>
</dbReference>
<keyword evidence="3" id="KW-1185">Reference proteome</keyword>
<dbReference type="OrthoDB" id="5135333at2759"/>
<dbReference type="EMBL" id="KV750653">
    <property type="protein sequence ID" value="OCL03899.1"/>
    <property type="molecule type" value="Genomic_DNA"/>
</dbReference>
<dbReference type="PANTHER" id="PTHR33112:SF12">
    <property type="entry name" value="HETEROKARYON INCOMPATIBILITY DOMAIN-CONTAINING PROTEIN"/>
    <property type="match status" value="1"/>
</dbReference>
<dbReference type="Pfam" id="PF06985">
    <property type="entry name" value="HET"/>
    <property type="match status" value="1"/>
</dbReference>
<name>A0A8E2JNM5_9PEZI</name>
<organism evidence="2 3">
    <name type="scientific">Glonium stellatum</name>
    <dbReference type="NCBI Taxonomy" id="574774"/>
    <lineage>
        <taxon>Eukaryota</taxon>
        <taxon>Fungi</taxon>
        <taxon>Dikarya</taxon>
        <taxon>Ascomycota</taxon>
        <taxon>Pezizomycotina</taxon>
        <taxon>Dothideomycetes</taxon>
        <taxon>Pleosporomycetidae</taxon>
        <taxon>Gloniales</taxon>
        <taxon>Gloniaceae</taxon>
        <taxon>Glonium</taxon>
    </lineage>
</organism>
<reference evidence="2 3" key="1">
    <citation type="journal article" date="2016" name="Nat. Commun.">
        <title>Ectomycorrhizal ecology is imprinted in the genome of the dominant symbiotic fungus Cenococcum geophilum.</title>
        <authorList>
            <consortium name="DOE Joint Genome Institute"/>
            <person name="Peter M."/>
            <person name="Kohler A."/>
            <person name="Ohm R.A."/>
            <person name="Kuo A."/>
            <person name="Krutzmann J."/>
            <person name="Morin E."/>
            <person name="Arend M."/>
            <person name="Barry K.W."/>
            <person name="Binder M."/>
            <person name="Choi C."/>
            <person name="Clum A."/>
            <person name="Copeland A."/>
            <person name="Grisel N."/>
            <person name="Haridas S."/>
            <person name="Kipfer T."/>
            <person name="LaButti K."/>
            <person name="Lindquist E."/>
            <person name="Lipzen A."/>
            <person name="Maire R."/>
            <person name="Meier B."/>
            <person name="Mihaltcheva S."/>
            <person name="Molinier V."/>
            <person name="Murat C."/>
            <person name="Poggeler S."/>
            <person name="Quandt C.A."/>
            <person name="Sperisen C."/>
            <person name="Tritt A."/>
            <person name="Tisserant E."/>
            <person name="Crous P.W."/>
            <person name="Henrissat B."/>
            <person name="Nehls U."/>
            <person name="Egli S."/>
            <person name="Spatafora J.W."/>
            <person name="Grigoriev I.V."/>
            <person name="Martin F.M."/>
        </authorList>
    </citation>
    <scope>NUCLEOTIDE SEQUENCE [LARGE SCALE GENOMIC DNA]</scope>
    <source>
        <strain evidence="2 3">CBS 207.34</strain>
    </source>
</reference>
<feature type="non-terminal residue" evidence="2">
    <location>
        <position position="155"/>
    </location>
</feature>
<evidence type="ECO:0000259" key="1">
    <source>
        <dbReference type="Pfam" id="PF06985"/>
    </source>
</evidence>
<accession>A0A8E2JNM5</accession>
<evidence type="ECO:0000313" key="2">
    <source>
        <dbReference type="EMBL" id="OCL03899.1"/>
    </source>
</evidence>
<proteinExistence type="predicted"/>